<evidence type="ECO:0000313" key="2">
    <source>
        <dbReference type="EMBL" id="KAF2685953.1"/>
    </source>
</evidence>
<feature type="compositionally biased region" description="Basic and acidic residues" evidence="1">
    <location>
        <begin position="28"/>
        <end position="41"/>
    </location>
</feature>
<feature type="compositionally biased region" description="Pro residues" evidence="1">
    <location>
        <begin position="1"/>
        <end position="27"/>
    </location>
</feature>
<dbReference type="OrthoDB" id="10546358at2759"/>
<sequence>MSNEAPPTPHVGTSPPPSPPLQPQPEPELPKQPEPPKKLTGDPKSWTSKSPDLTNTSLWSKDPSTLYSTLRVAFGIDQAKPLLVSTIEEGTYFLSANLQKRNASGTAATHVSVPSFFLFSATAGAVRQVVKPATLPEILVALDSSPASLEVVDVVPLNVIVKGNDSDGAAGE</sequence>
<gene>
    <name evidence="2" type="ORF">K458DRAFT_417131</name>
</gene>
<organism evidence="2 3">
    <name type="scientific">Lentithecium fluviatile CBS 122367</name>
    <dbReference type="NCBI Taxonomy" id="1168545"/>
    <lineage>
        <taxon>Eukaryota</taxon>
        <taxon>Fungi</taxon>
        <taxon>Dikarya</taxon>
        <taxon>Ascomycota</taxon>
        <taxon>Pezizomycotina</taxon>
        <taxon>Dothideomycetes</taxon>
        <taxon>Pleosporomycetidae</taxon>
        <taxon>Pleosporales</taxon>
        <taxon>Massarineae</taxon>
        <taxon>Lentitheciaceae</taxon>
        <taxon>Lentithecium</taxon>
    </lineage>
</organism>
<accession>A0A6G1J6Y6</accession>
<proteinExistence type="predicted"/>
<evidence type="ECO:0000256" key="1">
    <source>
        <dbReference type="SAM" id="MobiDB-lite"/>
    </source>
</evidence>
<dbReference type="Proteomes" id="UP000799291">
    <property type="component" value="Unassembled WGS sequence"/>
</dbReference>
<keyword evidence="3" id="KW-1185">Reference proteome</keyword>
<evidence type="ECO:0000313" key="3">
    <source>
        <dbReference type="Proteomes" id="UP000799291"/>
    </source>
</evidence>
<protein>
    <submittedName>
        <fullName evidence="2">Uncharacterized protein</fullName>
    </submittedName>
</protein>
<name>A0A6G1J6Y6_9PLEO</name>
<feature type="compositionally biased region" description="Polar residues" evidence="1">
    <location>
        <begin position="45"/>
        <end position="58"/>
    </location>
</feature>
<reference evidence="2" key="1">
    <citation type="journal article" date="2020" name="Stud. Mycol.">
        <title>101 Dothideomycetes genomes: a test case for predicting lifestyles and emergence of pathogens.</title>
        <authorList>
            <person name="Haridas S."/>
            <person name="Albert R."/>
            <person name="Binder M."/>
            <person name="Bloem J."/>
            <person name="Labutti K."/>
            <person name="Salamov A."/>
            <person name="Andreopoulos B."/>
            <person name="Baker S."/>
            <person name="Barry K."/>
            <person name="Bills G."/>
            <person name="Bluhm B."/>
            <person name="Cannon C."/>
            <person name="Castanera R."/>
            <person name="Culley D."/>
            <person name="Daum C."/>
            <person name="Ezra D."/>
            <person name="Gonzalez J."/>
            <person name="Henrissat B."/>
            <person name="Kuo A."/>
            <person name="Liang C."/>
            <person name="Lipzen A."/>
            <person name="Lutzoni F."/>
            <person name="Magnuson J."/>
            <person name="Mondo S."/>
            <person name="Nolan M."/>
            <person name="Ohm R."/>
            <person name="Pangilinan J."/>
            <person name="Park H.-J."/>
            <person name="Ramirez L."/>
            <person name="Alfaro M."/>
            <person name="Sun H."/>
            <person name="Tritt A."/>
            <person name="Yoshinaga Y."/>
            <person name="Zwiers L.-H."/>
            <person name="Turgeon B."/>
            <person name="Goodwin S."/>
            <person name="Spatafora J."/>
            <person name="Crous P."/>
            <person name="Grigoriev I."/>
        </authorList>
    </citation>
    <scope>NUCLEOTIDE SEQUENCE</scope>
    <source>
        <strain evidence="2">CBS 122367</strain>
    </source>
</reference>
<feature type="region of interest" description="Disordered" evidence="1">
    <location>
        <begin position="1"/>
        <end position="58"/>
    </location>
</feature>
<dbReference type="EMBL" id="MU005578">
    <property type="protein sequence ID" value="KAF2685953.1"/>
    <property type="molecule type" value="Genomic_DNA"/>
</dbReference>
<dbReference type="AlphaFoldDB" id="A0A6G1J6Y6"/>